<keyword evidence="1" id="KW-0732">Signal</keyword>
<keyword evidence="2" id="KW-0614">Plasmid</keyword>
<evidence type="ECO:0008006" key="4">
    <source>
        <dbReference type="Google" id="ProtNLM"/>
    </source>
</evidence>
<accession>A0ABV1LYI3</accession>
<evidence type="ECO:0000313" key="2">
    <source>
        <dbReference type="EMBL" id="MEQ5844349.1"/>
    </source>
</evidence>
<evidence type="ECO:0000313" key="3">
    <source>
        <dbReference type="Proteomes" id="UP001469089"/>
    </source>
</evidence>
<feature type="signal peptide" evidence="1">
    <location>
        <begin position="1"/>
        <end position="19"/>
    </location>
</feature>
<sequence length="114" mass="11496">MKNFWLLVGPIALTGCAMASDVMDTGNGTYMVSAHAAPIRGGAAGANQVAYDAARKYRSGKGGHAVVLEAGSRDVYQGSVGGSNGSFGGGVFAAGNTDLRFRCENGTQSSTGTD</sequence>
<evidence type="ECO:0000256" key="1">
    <source>
        <dbReference type="SAM" id="SignalP"/>
    </source>
</evidence>
<dbReference type="PROSITE" id="PS51257">
    <property type="entry name" value="PROKAR_LIPOPROTEIN"/>
    <property type="match status" value="1"/>
</dbReference>
<organism evidence="2 3">
    <name type="scientific">Paraburkholderia acidicola</name>
    <dbReference type="NCBI Taxonomy" id="1912599"/>
    <lineage>
        <taxon>Bacteria</taxon>
        <taxon>Pseudomonadati</taxon>
        <taxon>Pseudomonadota</taxon>
        <taxon>Betaproteobacteria</taxon>
        <taxon>Burkholderiales</taxon>
        <taxon>Burkholderiaceae</taxon>
        <taxon>Paraburkholderia</taxon>
    </lineage>
</organism>
<reference evidence="2 3" key="1">
    <citation type="journal article" date="2024" name="Chem. Sci.">
        <title>Discovery of a lagriamide polyketide by integrated genome mining, isotopic labeling, and untargeted metabolomics.</title>
        <authorList>
            <person name="Fergusson C.H."/>
            <person name="Saulog J."/>
            <person name="Paulo B.S."/>
            <person name="Wilson D.M."/>
            <person name="Liu D.Y."/>
            <person name="Morehouse N.J."/>
            <person name="Waterworth S."/>
            <person name="Barkei J."/>
            <person name="Gray C.A."/>
            <person name="Kwan J.C."/>
            <person name="Eustaquio A.S."/>
            <person name="Linington R.G."/>
        </authorList>
    </citation>
    <scope>NUCLEOTIDE SEQUENCE [LARGE SCALE GENOMIC DNA]</scope>
    <source>
        <strain evidence="2 3">RL17-338-BIF-B</strain>
    </source>
</reference>
<geneLocation type="plasmid" evidence="2">
    <name>pl1</name>
</geneLocation>
<dbReference type="EMBL" id="JAOALG010000003">
    <property type="protein sequence ID" value="MEQ5844349.1"/>
    <property type="molecule type" value="Genomic_DNA"/>
</dbReference>
<keyword evidence="3" id="KW-1185">Reference proteome</keyword>
<feature type="chain" id="PRO_5046671087" description="Lipoprotein" evidence="1">
    <location>
        <begin position="20"/>
        <end position="114"/>
    </location>
</feature>
<comment type="caution">
    <text evidence="2">The sequence shown here is derived from an EMBL/GenBank/DDBJ whole genome shotgun (WGS) entry which is preliminary data.</text>
</comment>
<dbReference type="RefSeq" id="WP_349545946.1">
    <property type="nucleotide sequence ID" value="NZ_JAOALG010000003.1"/>
</dbReference>
<dbReference type="Proteomes" id="UP001469089">
    <property type="component" value="Unassembled WGS sequence"/>
</dbReference>
<proteinExistence type="predicted"/>
<gene>
    <name evidence="2" type="ORF">N0A02_33350</name>
</gene>
<name>A0ABV1LYI3_9BURK</name>
<protein>
    <recommendedName>
        <fullName evidence="4">Lipoprotein</fullName>
    </recommendedName>
</protein>